<comment type="similarity">
    <text evidence="2">Belongs to the major facilitator superfamily. Metabolite:H+ Symporter (MHS) family (TC 2.A.1.6) family.</text>
</comment>
<feature type="transmembrane region" description="Helical" evidence="9">
    <location>
        <begin position="322"/>
        <end position="340"/>
    </location>
</feature>
<keyword evidence="12" id="KW-1185">Reference proteome</keyword>
<dbReference type="InterPro" id="IPR005829">
    <property type="entry name" value="Sugar_transporter_CS"/>
</dbReference>
<proteinExistence type="inferred from homology"/>
<keyword evidence="8 9" id="KW-0472">Membrane</keyword>
<dbReference type="EMBL" id="BMZI01000001">
    <property type="protein sequence ID" value="GHB07265.1"/>
    <property type="molecule type" value="Genomic_DNA"/>
</dbReference>
<dbReference type="Pfam" id="PF07690">
    <property type="entry name" value="MFS_1"/>
    <property type="match status" value="1"/>
</dbReference>
<dbReference type="PROSITE" id="PS50850">
    <property type="entry name" value="MFS"/>
    <property type="match status" value="1"/>
</dbReference>
<evidence type="ECO:0000256" key="5">
    <source>
        <dbReference type="ARBA" id="ARBA00022692"/>
    </source>
</evidence>
<dbReference type="Gene3D" id="1.20.1250.20">
    <property type="entry name" value="MFS general substrate transporter like domains"/>
    <property type="match status" value="2"/>
</dbReference>
<dbReference type="PROSITE" id="PS00216">
    <property type="entry name" value="SUGAR_TRANSPORT_1"/>
    <property type="match status" value="1"/>
</dbReference>
<reference evidence="12" key="1">
    <citation type="journal article" date="2019" name="Int. J. Syst. Evol. Microbiol.">
        <title>The Global Catalogue of Microorganisms (GCM) 10K type strain sequencing project: providing services to taxonomists for standard genome sequencing and annotation.</title>
        <authorList>
            <consortium name="The Broad Institute Genomics Platform"/>
            <consortium name="The Broad Institute Genome Sequencing Center for Infectious Disease"/>
            <person name="Wu L."/>
            <person name="Ma J."/>
        </authorList>
    </citation>
    <scope>NUCLEOTIDE SEQUENCE [LARGE SCALE GENOMIC DNA]</scope>
    <source>
        <strain evidence="12">KCTC 32998</strain>
    </source>
</reference>
<feature type="transmembrane region" description="Helical" evidence="9">
    <location>
        <begin position="201"/>
        <end position="220"/>
    </location>
</feature>
<comment type="caution">
    <text evidence="11">The sequence shown here is derived from an EMBL/GenBank/DDBJ whole genome shotgun (WGS) entry which is preliminary data.</text>
</comment>
<keyword evidence="4" id="KW-1003">Cell membrane</keyword>
<sequence>MSSPESNNNNARFASAPTTEVDSATLRKVIAASAIGNFVEWFDFAVYGFLAVVISHHFFPPGDDSLALLQTFAVFAVSFALRPLGGIFFGMLGDRIGRKRILAVTVLLMAGATTVIGLLPTYASVGLLAPLALALARCVQGFSAGGEYAGACAFVMEHAPRTRKARYGSFVPVSTFLAFATAAALAYVVGLILSEEALSTWGWRIPFLVAAPLGLIGLYMRLKLDESPAFQALKAEHAVPQAPLGETVRSHGATIFCLSAFISVTALSFYMFTTYFTTYMQVVGGATQTTALLASLGALIFAGLLCPFVGRYADRVGRRRTVMSAGVSLIVAVFPAYLLAGSGAWLPSLIGAALMAIGAVICGVVTAVLLSEQFPTRVRYTASALCYNVSYTIFGGTAPLVATWLIDQTGNNLAPAIYLIAITLLAMWGGLKLPESAHRALDADEREWRRETAPAAQPAL</sequence>
<feature type="domain" description="Major facilitator superfamily (MFS) profile" evidence="10">
    <location>
        <begin position="29"/>
        <end position="438"/>
    </location>
</feature>
<accession>A0ABQ3DNL8</accession>
<evidence type="ECO:0000313" key="12">
    <source>
        <dbReference type="Proteomes" id="UP000646745"/>
    </source>
</evidence>
<feature type="transmembrane region" description="Helical" evidence="9">
    <location>
        <begin position="382"/>
        <end position="406"/>
    </location>
</feature>
<name>A0ABQ3DNL8_9GAMM</name>
<dbReference type="InterPro" id="IPR020846">
    <property type="entry name" value="MFS_dom"/>
</dbReference>
<evidence type="ECO:0000256" key="4">
    <source>
        <dbReference type="ARBA" id="ARBA00022475"/>
    </source>
</evidence>
<gene>
    <name evidence="11" type="ORF">GCM10009038_00560</name>
</gene>
<dbReference type="PANTHER" id="PTHR43528">
    <property type="entry name" value="ALPHA-KETOGLUTARATE PERMEASE"/>
    <property type="match status" value="1"/>
</dbReference>
<feature type="transmembrane region" description="Helical" evidence="9">
    <location>
        <begin position="134"/>
        <end position="155"/>
    </location>
</feature>
<dbReference type="InterPro" id="IPR051084">
    <property type="entry name" value="H+-coupled_symporters"/>
</dbReference>
<feature type="transmembrane region" description="Helical" evidence="9">
    <location>
        <begin position="412"/>
        <end position="431"/>
    </location>
</feature>
<dbReference type="RefSeq" id="WP_189442607.1">
    <property type="nucleotide sequence ID" value="NZ_BMZI01000001.1"/>
</dbReference>
<keyword evidence="7 9" id="KW-1133">Transmembrane helix</keyword>
<evidence type="ECO:0000256" key="6">
    <source>
        <dbReference type="ARBA" id="ARBA00022847"/>
    </source>
</evidence>
<evidence type="ECO:0000256" key="8">
    <source>
        <dbReference type="ARBA" id="ARBA00023136"/>
    </source>
</evidence>
<dbReference type="Proteomes" id="UP000646745">
    <property type="component" value="Unassembled WGS sequence"/>
</dbReference>
<dbReference type="PANTHER" id="PTHR43528:SF1">
    <property type="entry name" value="ALPHA-KETOGLUTARATE PERMEASE"/>
    <property type="match status" value="1"/>
</dbReference>
<keyword evidence="6" id="KW-0769">Symport</keyword>
<feature type="transmembrane region" description="Helical" evidence="9">
    <location>
        <begin position="167"/>
        <end position="189"/>
    </location>
</feature>
<dbReference type="SUPFAM" id="SSF103473">
    <property type="entry name" value="MFS general substrate transporter"/>
    <property type="match status" value="1"/>
</dbReference>
<keyword evidence="3" id="KW-0813">Transport</keyword>
<feature type="transmembrane region" description="Helical" evidence="9">
    <location>
        <begin position="346"/>
        <end position="370"/>
    </location>
</feature>
<evidence type="ECO:0000259" key="10">
    <source>
        <dbReference type="PROSITE" id="PS50850"/>
    </source>
</evidence>
<feature type="transmembrane region" description="Helical" evidence="9">
    <location>
        <begin position="38"/>
        <end position="59"/>
    </location>
</feature>
<evidence type="ECO:0000256" key="1">
    <source>
        <dbReference type="ARBA" id="ARBA00004651"/>
    </source>
</evidence>
<protein>
    <submittedName>
        <fullName evidence="11">MFS transporter</fullName>
    </submittedName>
</protein>
<dbReference type="InterPro" id="IPR011701">
    <property type="entry name" value="MFS"/>
</dbReference>
<evidence type="ECO:0000256" key="7">
    <source>
        <dbReference type="ARBA" id="ARBA00022989"/>
    </source>
</evidence>
<comment type="subcellular location">
    <subcellularLocation>
        <location evidence="1">Cell membrane</location>
        <topology evidence="1">Multi-pass membrane protein</topology>
    </subcellularLocation>
</comment>
<evidence type="ECO:0000256" key="2">
    <source>
        <dbReference type="ARBA" id="ARBA00008240"/>
    </source>
</evidence>
<organism evidence="11 12">
    <name type="scientific">Salinicola rhizosphaerae</name>
    <dbReference type="NCBI Taxonomy" id="1443141"/>
    <lineage>
        <taxon>Bacteria</taxon>
        <taxon>Pseudomonadati</taxon>
        <taxon>Pseudomonadota</taxon>
        <taxon>Gammaproteobacteria</taxon>
        <taxon>Oceanospirillales</taxon>
        <taxon>Halomonadaceae</taxon>
        <taxon>Salinicola</taxon>
    </lineage>
</organism>
<evidence type="ECO:0000256" key="3">
    <source>
        <dbReference type="ARBA" id="ARBA00022448"/>
    </source>
</evidence>
<feature type="transmembrane region" description="Helical" evidence="9">
    <location>
        <begin position="101"/>
        <end position="122"/>
    </location>
</feature>
<evidence type="ECO:0000313" key="11">
    <source>
        <dbReference type="EMBL" id="GHB07265.1"/>
    </source>
</evidence>
<evidence type="ECO:0000256" key="9">
    <source>
        <dbReference type="SAM" id="Phobius"/>
    </source>
</evidence>
<dbReference type="PROSITE" id="PS00217">
    <property type="entry name" value="SUGAR_TRANSPORT_2"/>
    <property type="match status" value="1"/>
</dbReference>
<dbReference type="InterPro" id="IPR036259">
    <property type="entry name" value="MFS_trans_sf"/>
</dbReference>
<feature type="transmembrane region" description="Helical" evidence="9">
    <location>
        <begin position="65"/>
        <end position="89"/>
    </location>
</feature>
<feature type="transmembrane region" description="Helical" evidence="9">
    <location>
        <begin position="292"/>
        <end position="310"/>
    </location>
</feature>
<feature type="transmembrane region" description="Helical" evidence="9">
    <location>
        <begin position="253"/>
        <end position="272"/>
    </location>
</feature>
<keyword evidence="5 9" id="KW-0812">Transmembrane</keyword>